<gene>
    <name evidence="2" type="ORF">QYM36_009496</name>
</gene>
<keyword evidence="1" id="KW-0472">Membrane</keyword>
<organism evidence="2 3">
    <name type="scientific">Artemia franciscana</name>
    <name type="common">Brine shrimp</name>
    <name type="synonym">Artemia sanfranciscana</name>
    <dbReference type="NCBI Taxonomy" id="6661"/>
    <lineage>
        <taxon>Eukaryota</taxon>
        <taxon>Metazoa</taxon>
        <taxon>Ecdysozoa</taxon>
        <taxon>Arthropoda</taxon>
        <taxon>Crustacea</taxon>
        <taxon>Branchiopoda</taxon>
        <taxon>Anostraca</taxon>
        <taxon>Artemiidae</taxon>
        <taxon>Artemia</taxon>
    </lineage>
</organism>
<keyword evidence="1" id="KW-1133">Transmembrane helix</keyword>
<evidence type="ECO:0000256" key="1">
    <source>
        <dbReference type="SAM" id="Phobius"/>
    </source>
</evidence>
<evidence type="ECO:0000313" key="3">
    <source>
        <dbReference type="Proteomes" id="UP001187531"/>
    </source>
</evidence>
<dbReference type="EMBL" id="JAVRJZ010000014">
    <property type="protein sequence ID" value="KAK2713639.1"/>
    <property type="molecule type" value="Genomic_DNA"/>
</dbReference>
<feature type="transmembrane region" description="Helical" evidence="1">
    <location>
        <begin position="31"/>
        <end position="54"/>
    </location>
</feature>
<keyword evidence="3" id="KW-1185">Reference proteome</keyword>
<dbReference type="AlphaFoldDB" id="A0AA88L5G9"/>
<sequence>MISLNEVIFSYDRNLSLEQGRNESDFSISKAVYAVGFERIGPILVVFGIPLIVIGILVPFTLWSAILGAIFLLSGICIIQRKCIVTIFFKSQHIVEEREENVRIPVMTDEPPTYEAVSVEVPPPSYFDEVVVKKLSVV</sequence>
<feature type="transmembrane region" description="Helical" evidence="1">
    <location>
        <begin position="60"/>
        <end position="79"/>
    </location>
</feature>
<protein>
    <submittedName>
        <fullName evidence="2">Uncharacterized protein</fullName>
    </submittedName>
</protein>
<dbReference type="Proteomes" id="UP001187531">
    <property type="component" value="Unassembled WGS sequence"/>
</dbReference>
<comment type="caution">
    <text evidence="2">The sequence shown here is derived from an EMBL/GenBank/DDBJ whole genome shotgun (WGS) entry which is preliminary data.</text>
</comment>
<reference evidence="2" key="1">
    <citation type="submission" date="2023-07" db="EMBL/GenBank/DDBJ databases">
        <title>Chromosome-level genome assembly of Artemia franciscana.</title>
        <authorList>
            <person name="Jo E."/>
        </authorList>
    </citation>
    <scope>NUCLEOTIDE SEQUENCE</scope>
    <source>
        <tissue evidence="2">Whole body</tissue>
    </source>
</reference>
<keyword evidence="1" id="KW-0812">Transmembrane</keyword>
<accession>A0AA88L5G9</accession>
<name>A0AA88L5G9_ARTSF</name>
<proteinExistence type="predicted"/>
<evidence type="ECO:0000313" key="2">
    <source>
        <dbReference type="EMBL" id="KAK2713639.1"/>
    </source>
</evidence>